<dbReference type="PROSITE" id="PS50213">
    <property type="entry name" value="FAS1"/>
    <property type="match status" value="1"/>
</dbReference>
<evidence type="ECO:0000256" key="1">
    <source>
        <dbReference type="SAM" id="SignalP"/>
    </source>
</evidence>
<accession>A0A2V0P3Q2</accession>
<dbReference type="SUPFAM" id="SSF82153">
    <property type="entry name" value="FAS1 domain"/>
    <property type="match status" value="1"/>
</dbReference>
<dbReference type="InterPro" id="IPR036378">
    <property type="entry name" value="FAS1_dom_sf"/>
</dbReference>
<keyword evidence="1" id="KW-0732">Signal</keyword>
<comment type="caution">
    <text evidence="3">The sequence shown here is derived from an EMBL/GenBank/DDBJ whole genome shotgun (WGS) entry which is preliminary data.</text>
</comment>
<dbReference type="Gene3D" id="2.30.180.10">
    <property type="entry name" value="FAS1 domain"/>
    <property type="match status" value="1"/>
</dbReference>
<feature type="chain" id="PRO_5015863942" description="FAS1 domain-containing protein" evidence="1">
    <location>
        <begin position="23"/>
        <end position="616"/>
    </location>
</feature>
<organism evidence="3 4">
    <name type="scientific">Raphidocelis subcapitata</name>
    <dbReference type="NCBI Taxonomy" id="307507"/>
    <lineage>
        <taxon>Eukaryota</taxon>
        <taxon>Viridiplantae</taxon>
        <taxon>Chlorophyta</taxon>
        <taxon>core chlorophytes</taxon>
        <taxon>Chlorophyceae</taxon>
        <taxon>CS clade</taxon>
        <taxon>Sphaeropleales</taxon>
        <taxon>Selenastraceae</taxon>
        <taxon>Raphidocelis</taxon>
    </lineage>
</organism>
<sequence>MKLQLACLMALLAASAARGASAEACLTAADVFERELPGLQLSPVFKRIYGNPALKARARESGGLLLIPTAEAWDAVSSVAGMQNINLKGENVTAALMTGGLPLYWLAQDSKLDPRTLPIGGPPSRVETAARWRCSLPEKPGSVGYGMVLSRRADGVYAEHGGSNSEGPARLAEPVEPLPGTCPGLNVYVVEEIPWPCSSLAALATEIDNASQNGCRRNADTAVSGALAVGGHRDFLQLLVATGLLPSVDKTSTPFTVLAPTDAALESAAARGAFKYGELFATNRTLLAQIIGYHIVSGQALKQPNQQSAERMTPTLMAGNPGCGARVGPSWSADGIIRGGRGVSRVGRISEACHSTIVSIDTPLLPCCSTFEGLLEGNKISDGLGAGHNLSAIAQAPQLQGFLAHAARLLRAAPRREPVTVLVPSSQAWKNFLRDVARADIPINDALYDAVFGWLVAPGSSWEEVEQVMADPKQSSELNVSLQETAEARLCPDGGRPRLAVTGAPAAAPPAARRRLAGVAAPPAWAPGLRIVDGDDTSTVAVTGVESTCGGGAVLFVDAVPRPCQLPALLSDAQVAAALAAAAGEAPANGAAAGGRGAAAAVAAAAAAAVAAALVL</sequence>
<reference evidence="3 4" key="1">
    <citation type="journal article" date="2018" name="Sci. Rep.">
        <title>Raphidocelis subcapitata (=Pseudokirchneriella subcapitata) provides an insight into genome evolution and environmental adaptations in the Sphaeropleales.</title>
        <authorList>
            <person name="Suzuki S."/>
            <person name="Yamaguchi H."/>
            <person name="Nakajima N."/>
            <person name="Kawachi M."/>
        </authorList>
    </citation>
    <scope>NUCLEOTIDE SEQUENCE [LARGE SCALE GENOMIC DNA]</scope>
    <source>
        <strain evidence="3 4">NIES-35</strain>
    </source>
</reference>
<keyword evidence="4" id="KW-1185">Reference proteome</keyword>
<name>A0A2V0P3Q2_9CHLO</name>
<evidence type="ECO:0000313" key="3">
    <source>
        <dbReference type="EMBL" id="GBF94486.1"/>
    </source>
</evidence>
<dbReference type="EMBL" id="BDRX01000052">
    <property type="protein sequence ID" value="GBF94486.1"/>
    <property type="molecule type" value="Genomic_DNA"/>
</dbReference>
<dbReference type="OrthoDB" id="543458at2759"/>
<dbReference type="InParanoid" id="A0A2V0P3Q2"/>
<protein>
    <recommendedName>
        <fullName evidence="2">FAS1 domain-containing protein</fullName>
    </recommendedName>
</protein>
<gene>
    <name evidence="3" type="ORF">Rsub_07020</name>
</gene>
<feature type="domain" description="FAS1" evidence="2">
    <location>
        <begin position="219"/>
        <end position="298"/>
    </location>
</feature>
<proteinExistence type="predicted"/>
<evidence type="ECO:0000259" key="2">
    <source>
        <dbReference type="PROSITE" id="PS50213"/>
    </source>
</evidence>
<dbReference type="Pfam" id="PF02469">
    <property type="entry name" value="Fasciclin"/>
    <property type="match status" value="1"/>
</dbReference>
<evidence type="ECO:0000313" key="4">
    <source>
        <dbReference type="Proteomes" id="UP000247498"/>
    </source>
</evidence>
<dbReference type="Proteomes" id="UP000247498">
    <property type="component" value="Unassembled WGS sequence"/>
</dbReference>
<dbReference type="InterPro" id="IPR000782">
    <property type="entry name" value="FAS1_domain"/>
</dbReference>
<dbReference type="AlphaFoldDB" id="A0A2V0P3Q2"/>
<feature type="signal peptide" evidence="1">
    <location>
        <begin position="1"/>
        <end position="22"/>
    </location>
</feature>